<proteinExistence type="predicted"/>
<dbReference type="AlphaFoldDB" id="A0A382WLC0"/>
<dbReference type="EMBL" id="UINC01160669">
    <property type="protein sequence ID" value="SVD59449.1"/>
    <property type="molecule type" value="Genomic_DNA"/>
</dbReference>
<gene>
    <name evidence="2" type="ORF">METZ01_LOCUS412303</name>
</gene>
<protein>
    <submittedName>
        <fullName evidence="2">Uncharacterized protein</fullName>
    </submittedName>
</protein>
<keyword evidence="1" id="KW-0472">Membrane</keyword>
<keyword evidence="1" id="KW-1133">Transmembrane helix</keyword>
<keyword evidence="1" id="KW-0812">Transmembrane</keyword>
<reference evidence="2" key="1">
    <citation type="submission" date="2018-05" db="EMBL/GenBank/DDBJ databases">
        <authorList>
            <person name="Lanie J.A."/>
            <person name="Ng W.-L."/>
            <person name="Kazmierczak K.M."/>
            <person name="Andrzejewski T.M."/>
            <person name="Davidsen T.M."/>
            <person name="Wayne K.J."/>
            <person name="Tettelin H."/>
            <person name="Glass J.I."/>
            <person name="Rusch D."/>
            <person name="Podicherti R."/>
            <person name="Tsui H.-C.T."/>
            <person name="Winkler M.E."/>
        </authorList>
    </citation>
    <scope>NUCLEOTIDE SEQUENCE</scope>
</reference>
<evidence type="ECO:0000313" key="2">
    <source>
        <dbReference type="EMBL" id="SVD59449.1"/>
    </source>
</evidence>
<accession>A0A382WLC0</accession>
<evidence type="ECO:0000256" key="1">
    <source>
        <dbReference type="SAM" id="Phobius"/>
    </source>
</evidence>
<organism evidence="2">
    <name type="scientific">marine metagenome</name>
    <dbReference type="NCBI Taxonomy" id="408172"/>
    <lineage>
        <taxon>unclassified sequences</taxon>
        <taxon>metagenomes</taxon>
        <taxon>ecological metagenomes</taxon>
    </lineage>
</organism>
<feature type="transmembrane region" description="Helical" evidence="1">
    <location>
        <begin position="6"/>
        <end position="27"/>
    </location>
</feature>
<name>A0A382WLC0_9ZZZZ</name>
<sequence length="28" mass="3236">MFFKLMIWMTAITTIGFIVLSVLNIGFK</sequence>